<comment type="similarity">
    <text evidence="1">Belongs to the membrane fusion protein (MFP) (TC 8.A.1) family.</text>
</comment>
<evidence type="ECO:0000313" key="3">
    <source>
        <dbReference type="EMBL" id="OAI18421.1"/>
    </source>
</evidence>
<dbReference type="NCBIfam" id="TIGR01730">
    <property type="entry name" value="RND_mfp"/>
    <property type="match status" value="1"/>
</dbReference>
<dbReference type="AlphaFoldDB" id="A0A177NKL0"/>
<reference evidence="4" key="1">
    <citation type="submission" date="2016-03" db="EMBL/GenBank/DDBJ databases">
        <authorList>
            <person name="Heylen K."/>
            <person name="De Vos P."/>
            <person name="Vekeman B."/>
        </authorList>
    </citation>
    <scope>NUCLEOTIDE SEQUENCE [LARGE SCALE GENOMIC DNA]</scope>
    <source>
        <strain evidence="4">R-45383</strain>
    </source>
</reference>
<dbReference type="Proteomes" id="UP000077628">
    <property type="component" value="Unassembled WGS sequence"/>
</dbReference>
<dbReference type="Gene3D" id="2.40.420.20">
    <property type="match status" value="1"/>
</dbReference>
<keyword evidence="4" id="KW-1185">Reference proteome</keyword>
<evidence type="ECO:0000256" key="2">
    <source>
        <dbReference type="SAM" id="Phobius"/>
    </source>
</evidence>
<protein>
    <submittedName>
        <fullName evidence="3">Efflux transporter periplasmic adaptor subunit</fullName>
    </submittedName>
</protein>
<dbReference type="RefSeq" id="WP_064028613.1">
    <property type="nucleotide sequence ID" value="NZ_LUUK01000168.1"/>
</dbReference>
<dbReference type="EMBL" id="LUUK01000168">
    <property type="protein sequence ID" value="OAI18421.1"/>
    <property type="molecule type" value="Genomic_DNA"/>
</dbReference>
<dbReference type="Gene3D" id="2.40.50.100">
    <property type="match status" value="1"/>
</dbReference>
<evidence type="ECO:0000313" key="4">
    <source>
        <dbReference type="Proteomes" id="UP000077628"/>
    </source>
</evidence>
<keyword evidence="2" id="KW-1133">Transmembrane helix</keyword>
<keyword evidence="2" id="KW-0472">Membrane</keyword>
<sequence>MTSSNTHSALPAWAIPLAAVSALLLVIFVALGIIGGPEKTEVGTTPAAVNSVPSGARTYRVSLAGADRMLEWQGVVRSRQAVKISPKFSARIVEIPVKVGDRLKKGEVIAKLDDRDPRAAYSAAVSAQAAAQAQAVQAAADEKRASELFEKQAATRQSYDAALARAKAARALAEQAASSARQSQVMMAENVLYAPFDGVVGERYQDPGDMGAPGQALVSFHQPDALRLEVSVASTCSGRIGLGDTAAVRIDGVDLIGRVAELAPEVDPQTRTRLVKVDLPATPGLQHGQFATLALPCDTAESALLIPAGAVLNFGQLQAVRVVENGAWHIRHIRTGKRYGDRLEVLTGLRDGETILADSELAS</sequence>
<dbReference type="STRING" id="702114.A1355_05880"/>
<evidence type="ECO:0000256" key="1">
    <source>
        <dbReference type="ARBA" id="ARBA00009477"/>
    </source>
</evidence>
<dbReference type="Gene3D" id="1.10.287.470">
    <property type="entry name" value="Helix hairpin bin"/>
    <property type="match status" value="1"/>
</dbReference>
<proteinExistence type="inferred from homology"/>
<organism evidence="3 4">
    <name type="scientific">Methylomonas koyamae</name>
    <dbReference type="NCBI Taxonomy" id="702114"/>
    <lineage>
        <taxon>Bacteria</taxon>
        <taxon>Pseudomonadati</taxon>
        <taxon>Pseudomonadota</taxon>
        <taxon>Gammaproteobacteria</taxon>
        <taxon>Methylococcales</taxon>
        <taxon>Methylococcaceae</taxon>
        <taxon>Methylomonas</taxon>
    </lineage>
</organism>
<feature type="transmembrane region" description="Helical" evidence="2">
    <location>
        <begin position="12"/>
        <end position="34"/>
    </location>
</feature>
<accession>A0A177NKL0</accession>
<dbReference type="PANTHER" id="PTHR30469">
    <property type="entry name" value="MULTIDRUG RESISTANCE PROTEIN MDTA"/>
    <property type="match status" value="1"/>
</dbReference>
<name>A0A177NKL0_9GAMM</name>
<keyword evidence="2" id="KW-0812">Transmembrane</keyword>
<dbReference type="PANTHER" id="PTHR30469:SF38">
    <property type="entry name" value="HLYD FAMILY SECRETION PROTEIN"/>
    <property type="match status" value="1"/>
</dbReference>
<dbReference type="SUPFAM" id="SSF111369">
    <property type="entry name" value="HlyD-like secretion proteins"/>
    <property type="match status" value="1"/>
</dbReference>
<dbReference type="OrthoDB" id="5730196at2"/>
<gene>
    <name evidence="3" type="ORF">A1355_05880</name>
</gene>
<comment type="caution">
    <text evidence="3">The sequence shown here is derived from an EMBL/GenBank/DDBJ whole genome shotgun (WGS) entry which is preliminary data.</text>
</comment>
<dbReference type="InterPro" id="IPR006143">
    <property type="entry name" value="RND_pump_MFP"/>
</dbReference>
<dbReference type="Gene3D" id="2.40.30.170">
    <property type="match status" value="1"/>
</dbReference>
<dbReference type="GO" id="GO:1990281">
    <property type="term" value="C:efflux pump complex"/>
    <property type="evidence" value="ECO:0007669"/>
    <property type="project" value="TreeGrafter"/>
</dbReference>
<dbReference type="GO" id="GO:0015562">
    <property type="term" value="F:efflux transmembrane transporter activity"/>
    <property type="evidence" value="ECO:0007669"/>
    <property type="project" value="TreeGrafter"/>
</dbReference>